<dbReference type="Proteomes" id="UP000030856">
    <property type="component" value="Unassembled WGS sequence"/>
</dbReference>
<dbReference type="AlphaFoldDB" id="A0A0B0H984"/>
<evidence type="ECO:0000313" key="1">
    <source>
        <dbReference type="EMBL" id="KHF24394.1"/>
    </source>
</evidence>
<gene>
    <name evidence="1" type="ORF">JV46_27900</name>
</gene>
<reference evidence="1 2" key="1">
    <citation type="journal article" date="2014" name="BMC Genomics">
        <title>The genome of the intracellular bacterium of the coastal bivalve, Solemya velum: a blueprint for thriving in and out of symbiosis.</title>
        <authorList>
            <person name="Dmytrenko O."/>
            <person name="Russell S.L."/>
            <person name="Loo W.T."/>
            <person name="Fontanez K.M."/>
            <person name="Liao L."/>
            <person name="Roeselers G."/>
            <person name="Sharma R."/>
            <person name="Stewart F.J."/>
            <person name="Newton I.L."/>
            <person name="Woyke T."/>
            <person name="Wu D."/>
            <person name="Lang J.M."/>
            <person name="Eisen J.A."/>
            <person name="Cavanaugh C.M."/>
        </authorList>
    </citation>
    <scope>NUCLEOTIDE SEQUENCE [LARGE SCALE GENOMIC DNA]</scope>
    <source>
        <strain evidence="1 2">WH</strain>
    </source>
</reference>
<dbReference type="EMBL" id="JRAA01000003">
    <property type="protein sequence ID" value="KHF24394.1"/>
    <property type="molecule type" value="Genomic_DNA"/>
</dbReference>
<keyword evidence="2" id="KW-1185">Reference proteome</keyword>
<protein>
    <recommendedName>
        <fullName evidence="3">Integrase</fullName>
    </recommendedName>
</protein>
<comment type="caution">
    <text evidence="1">The sequence shown here is derived from an EMBL/GenBank/DDBJ whole genome shotgun (WGS) entry which is preliminary data.</text>
</comment>
<organism evidence="1 2">
    <name type="scientific">Solemya velum gill symbiont</name>
    <dbReference type="NCBI Taxonomy" id="2340"/>
    <lineage>
        <taxon>Bacteria</taxon>
        <taxon>Pseudomonadati</taxon>
        <taxon>Pseudomonadota</taxon>
        <taxon>Gammaproteobacteria</taxon>
        <taxon>sulfur-oxidizing symbionts</taxon>
    </lineage>
</organism>
<dbReference type="eggNOG" id="COG0582">
    <property type="taxonomic scope" value="Bacteria"/>
</dbReference>
<evidence type="ECO:0008006" key="3">
    <source>
        <dbReference type="Google" id="ProtNLM"/>
    </source>
</evidence>
<dbReference type="STRING" id="2340.JV46_27900"/>
<dbReference type="OrthoDB" id="5297095at2"/>
<sequence>MYLLTYHPKTRPPWNKGRLIGQKPPLKPREIWSILVRLQIAKRSRDLALFNIALDSKLRGCDTVRLRVSVASDRF</sequence>
<evidence type="ECO:0000313" key="2">
    <source>
        <dbReference type="Proteomes" id="UP000030856"/>
    </source>
</evidence>
<accession>A0A0B0H984</accession>
<name>A0A0B0H984_SOVGS</name>
<proteinExistence type="predicted"/>